<dbReference type="RefSeq" id="WP_072850405.1">
    <property type="nucleotide sequence ID" value="NZ_FRAH01000020.1"/>
</dbReference>
<organism evidence="2 3">
    <name type="scientific">Anaerotignum lactatifermentans DSM 14214</name>
    <dbReference type="NCBI Taxonomy" id="1121323"/>
    <lineage>
        <taxon>Bacteria</taxon>
        <taxon>Bacillati</taxon>
        <taxon>Bacillota</taxon>
        <taxon>Clostridia</taxon>
        <taxon>Lachnospirales</taxon>
        <taxon>Anaerotignaceae</taxon>
        <taxon>Anaerotignum</taxon>
    </lineage>
</organism>
<dbReference type="Pfam" id="PF05193">
    <property type="entry name" value="Peptidase_M16_C"/>
    <property type="match status" value="1"/>
</dbReference>
<dbReference type="Proteomes" id="UP000183975">
    <property type="component" value="Unassembled WGS sequence"/>
</dbReference>
<keyword evidence="3" id="KW-1185">Reference proteome</keyword>
<dbReference type="InterPro" id="IPR050361">
    <property type="entry name" value="MPP/UQCRC_Complex"/>
</dbReference>
<dbReference type="AlphaFoldDB" id="A0A1M6QRG1"/>
<evidence type="ECO:0000259" key="1">
    <source>
        <dbReference type="Pfam" id="PF05193"/>
    </source>
</evidence>
<dbReference type="Gene3D" id="3.30.830.10">
    <property type="entry name" value="Metalloenzyme, LuxS/M16 peptidase-like"/>
    <property type="match status" value="2"/>
</dbReference>
<dbReference type="GO" id="GO:0046872">
    <property type="term" value="F:metal ion binding"/>
    <property type="evidence" value="ECO:0007669"/>
    <property type="project" value="InterPro"/>
</dbReference>
<dbReference type="PANTHER" id="PTHR11851:SF186">
    <property type="entry name" value="INACTIVE METALLOPROTEASE YMFF-RELATED"/>
    <property type="match status" value="1"/>
</dbReference>
<feature type="domain" description="Peptidase M16 C-terminal" evidence="1">
    <location>
        <begin position="175"/>
        <end position="347"/>
    </location>
</feature>
<dbReference type="InterPro" id="IPR011249">
    <property type="entry name" value="Metalloenz_LuxS/M16"/>
</dbReference>
<name>A0A1M6QRG1_9FIRM</name>
<accession>A0A1M6QRG1</accession>
<proteinExistence type="predicted"/>
<protein>
    <submittedName>
        <fullName evidence="2">Predicted Zn-dependent peptidase</fullName>
    </submittedName>
</protein>
<evidence type="ECO:0000313" key="3">
    <source>
        <dbReference type="Proteomes" id="UP000183975"/>
    </source>
</evidence>
<evidence type="ECO:0000313" key="2">
    <source>
        <dbReference type="EMBL" id="SHK22824.1"/>
    </source>
</evidence>
<reference evidence="2 3" key="1">
    <citation type="submission" date="2016-11" db="EMBL/GenBank/DDBJ databases">
        <authorList>
            <person name="Jaros S."/>
            <person name="Januszkiewicz K."/>
            <person name="Wedrychowicz H."/>
        </authorList>
    </citation>
    <scope>NUCLEOTIDE SEQUENCE [LARGE SCALE GENOMIC DNA]</scope>
    <source>
        <strain evidence="2 3">DSM 14214</strain>
    </source>
</reference>
<dbReference type="EMBL" id="FRAH01000020">
    <property type="protein sequence ID" value="SHK22824.1"/>
    <property type="molecule type" value="Genomic_DNA"/>
</dbReference>
<dbReference type="InterPro" id="IPR007863">
    <property type="entry name" value="Peptidase_M16_C"/>
</dbReference>
<dbReference type="PANTHER" id="PTHR11851">
    <property type="entry name" value="METALLOPROTEASE"/>
    <property type="match status" value="1"/>
</dbReference>
<sequence length="417" mass="46955">MRNTTAKKAEQCRMFFVDGKKFKTNALLGFFRVPLRRENATKLALLAEVLQKGTEKYPSVTAVAAAAEECYGALWQVQIIKKGGEAWLSFSMEVSKHVSEKEVLDFLLQLMKHPKRIDNQFPAETVERCIAILRRRLEAQADDKISFAAKRARELAAEDEGAGICADGYLEDLEKLTSADISGFYEDVLAHAPVYLYVCGDSDGRQMLKKWKGALDLQGKELWEFQQTSRKQALCRKIAEKANMGQTRLVLAFDSGLHPWDRAFHSLRVLCEVLGGGNGLLFQEIREKQGLCYDISMTCDTMTGLAFVQTGVAGKDAKHTASEICRILQNVADHGIKNDDFQDAVEQIRRKISDISDSQWKIMDYVAEQEIIGTNLDSEQMLRRLADVTVEDVVKAAQKLSLRTMYALTGEEEFSWD</sequence>
<dbReference type="OrthoDB" id="9762085at2"/>
<dbReference type="SUPFAM" id="SSF63411">
    <property type="entry name" value="LuxS/MPP-like metallohydrolase"/>
    <property type="match status" value="2"/>
</dbReference>
<gene>
    <name evidence="2" type="ORF">SAMN02745138_01379</name>
</gene>